<comment type="caution">
    <text evidence="14">The sequence shown here is derived from an EMBL/GenBank/DDBJ whole genome shotgun (WGS) entry which is preliminary data.</text>
</comment>
<dbReference type="PRINTS" id="PR01166">
    <property type="entry name" value="CYCOXIDASEII"/>
</dbReference>
<dbReference type="Gene3D" id="2.60.40.420">
    <property type="entry name" value="Cupredoxins - blue copper proteins"/>
    <property type="match status" value="1"/>
</dbReference>
<keyword evidence="9 12" id="KW-1133">Transmembrane helix</keyword>
<feature type="transmembrane region" description="Helical" evidence="12">
    <location>
        <begin position="20"/>
        <end position="45"/>
    </location>
</feature>
<accession>A0A4V2PVQ8</accession>
<dbReference type="OrthoDB" id="9781261at2"/>
<dbReference type="EC" id="7.1.1.9" evidence="3"/>
<dbReference type="Proteomes" id="UP000295210">
    <property type="component" value="Unassembled WGS sequence"/>
</dbReference>
<dbReference type="InterPro" id="IPR036257">
    <property type="entry name" value="Cyt_c_oxidase_su2_TM_sf"/>
</dbReference>
<dbReference type="Pfam" id="PF00116">
    <property type="entry name" value="COX2"/>
    <property type="match status" value="1"/>
</dbReference>
<evidence type="ECO:0000256" key="8">
    <source>
        <dbReference type="ARBA" id="ARBA00022982"/>
    </source>
</evidence>
<keyword evidence="7" id="KW-1278">Translocase</keyword>
<dbReference type="RefSeq" id="WP_131991094.1">
    <property type="nucleotide sequence ID" value="NZ_SMGK01000001.1"/>
</dbReference>
<reference evidence="14 15" key="1">
    <citation type="submission" date="2019-03" db="EMBL/GenBank/DDBJ databases">
        <title>Genomic Encyclopedia of Type Strains, Phase IV (KMG-IV): sequencing the most valuable type-strain genomes for metagenomic binning, comparative biology and taxonomic classification.</title>
        <authorList>
            <person name="Goeker M."/>
        </authorList>
    </citation>
    <scope>NUCLEOTIDE SEQUENCE [LARGE SCALE GENOMIC DNA]</scope>
    <source>
        <strain evidence="14 15">DSM 103428</strain>
    </source>
</reference>
<dbReference type="GO" id="GO:0016020">
    <property type="term" value="C:membrane"/>
    <property type="evidence" value="ECO:0007669"/>
    <property type="project" value="UniProtKB-SubCell"/>
</dbReference>
<proteinExistence type="inferred from homology"/>
<keyword evidence="4" id="KW-0813">Transport</keyword>
<dbReference type="InterPro" id="IPR045187">
    <property type="entry name" value="CcO_II"/>
</dbReference>
<evidence type="ECO:0000313" key="15">
    <source>
        <dbReference type="Proteomes" id="UP000295210"/>
    </source>
</evidence>
<keyword evidence="11 12" id="KW-0472">Membrane</keyword>
<evidence type="ECO:0000259" key="13">
    <source>
        <dbReference type="PROSITE" id="PS50857"/>
    </source>
</evidence>
<evidence type="ECO:0000256" key="9">
    <source>
        <dbReference type="ARBA" id="ARBA00022989"/>
    </source>
</evidence>
<evidence type="ECO:0000256" key="10">
    <source>
        <dbReference type="ARBA" id="ARBA00023008"/>
    </source>
</evidence>
<name>A0A4V2PVQ8_9BACT</name>
<keyword evidence="15" id="KW-1185">Reference proteome</keyword>
<dbReference type="PROSITE" id="PS50857">
    <property type="entry name" value="COX2_CUA"/>
    <property type="match status" value="1"/>
</dbReference>
<feature type="transmembrane region" description="Helical" evidence="12">
    <location>
        <begin position="57"/>
        <end position="76"/>
    </location>
</feature>
<dbReference type="Gene3D" id="1.10.287.90">
    <property type="match status" value="1"/>
</dbReference>
<sequence>MNRVWWMPPNGALHGWAIDRLMWVNLTALGICLVFAHLLLAAALLRRKRHQVSSGILRWEVLPLFGFCCLYLWLAITAQRLWAANRFEGPSPAAMQVEVVGMQFQWYFRYPGPDATFGEVRPRLVDAADGNPLGLDPRDPRGADDIVTSVLVVPAGREIDLRLRALDVIHGFFIPGMRLKQNAVPGLVLHLHFTPEVEGAYPILCSQVCGSGHARMQAKLKVVSPAAYKAWSATLKHR</sequence>
<dbReference type="SUPFAM" id="SSF49503">
    <property type="entry name" value="Cupredoxins"/>
    <property type="match status" value="1"/>
</dbReference>
<dbReference type="GO" id="GO:0042773">
    <property type="term" value="P:ATP synthesis coupled electron transport"/>
    <property type="evidence" value="ECO:0007669"/>
    <property type="project" value="TreeGrafter"/>
</dbReference>
<evidence type="ECO:0000313" key="14">
    <source>
        <dbReference type="EMBL" id="TCK75381.1"/>
    </source>
</evidence>
<dbReference type="InterPro" id="IPR008972">
    <property type="entry name" value="Cupredoxin"/>
</dbReference>
<evidence type="ECO:0000256" key="1">
    <source>
        <dbReference type="ARBA" id="ARBA00004141"/>
    </source>
</evidence>
<keyword evidence="6" id="KW-0479">Metal-binding</keyword>
<dbReference type="InterPro" id="IPR002429">
    <property type="entry name" value="CcO_II-like_C"/>
</dbReference>
<dbReference type="PANTHER" id="PTHR22888">
    <property type="entry name" value="CYTOCHROME C OXIDASE, SUBUNIT II"/>
    <property type="match status" value="1"/>
</dbReference>
<dbReference type="EMBL" id="SMGK01000001">
    <property type="protein sequence ID" value="TCK75381.1"/>
    <property type="molecule type" value="Genomic_DNA"/>
</dbReference>
<dbReference type="PROSITE" id="PS00078">
    <property type="entry name" value="COX2"/>
    <property type="match status" value="1"/>
</dbReference>
<evidence type="ECO:0000256" key="7">
    <source>
        <dbReference type="ARBA" id="ARBA00022967"/>
    </source>
</evidence>
<evidence type="ECO:0000256" key="11">
    <source>
        <dbReference type="ARBA" id="ARBA00023136"/>
    </source>
</evidence>
<keyword evidence="5 12" id="KW-0812">Transmembrane</keyword>
<keyword evidence="8" id="KW-0249">Electron transport</keyword>
<protein>
    <recommendedName>
        <fullName evidence="3">cytochrome-c oxidase</fullName>
        <ecNumber evidence="3">7.1.1.9</ecNumber>
    </recommendedName>
</protein>
<organism evidence="14 15">
    <name type="scientific">Acidipila rosea</name>
    <dbReference type="NCBI Taxonomy" id="768535"/>
    <lineage>
        <taxon>Bacteria</taxon>
        <taxon>Pseudomonadati</taxon>
        <taxon>Acidobacteriota</taxon>
        <taxon>Terriglobia</taxon>
        <taxon>Terriglobales</taxon>
        <taxon>Acidobacteriaceae</taxon>
        <taxon>Acidipila</taxon>
    </lineage>
</organism>
<dbReference type="PANTHER" id="PTHR22888:SF9">
    <property type="entry name" value="CYTOCHROME C OXIDASE SUBUNIT 2"/>
    <property type="match status" value="1"/>
</dbReference>
<evidence type="ECO:0000256" key="5">
    <source>
        <dbReference type="ARBA" id="ARBA00022692"/>
    </source>
</evidence>
<evidence type="ECO:0000256" key="12">
    <source>
        <dbReference type="SAM" id="Phobius"/>
    </source>
</evidence>
<comment type="subcellular location">
    <subcellularLocation>
        <location evidence="1">Membrane</location>
        <topology evidence="1">Multi-pass membrane protein</topology>
    </subcellularLocation>
</comment>
<evidence type="ECO:0000256" key="2">
    <source>
        <dbReference type="ARBA" id="ARBA00007866"/>
    </source>
</evidence>
<gene>
    <name evidence="14" type="ORF">C7378_0364</name>
</gene>
<dbReference type="InterPro" id="IPR001505">
    <property type="entry name" value="Copper_CuA"/>
</dbReference>
<dbReference type="CDD" id="cd13919">
    <property type="entry name" value="CuRO_HCO_II_like_5"/>
    <property type="match status" value="1"/>
</dbReference>
<evidence type="ECO:0000256" key="3">
    <source>
        <dbReference type="ARBA" id="ARBA00012949"/>
    </source>
</evidence>
<dbReference type="AlphaFoldDB" id="A0A4V2PVQ8"/>
<evidence type="ECO:0000256" key="4">
    <source>
        <dbReference type="ARBA" id="ARBA00022448"/>
    </source>
</evidence>
<keyword evidence="10" id="KW-0186">Copper</keyword>
<dbReference type="GO" id="GO:0005507">
    <property type="term" value="F:copper ion binding"/>
    <property type="evidence" value="ECO:0007669"/>
    <property type="project" value="InterPro"/>
</dbReference>
<evidence type="ECO:0000256" key="6">
    <source>
        <dbReference type="ARBA" id="ARBA00022723"/>
    </source>
</evidence>
<feature type="domain" description="Cytochrome oxidase subunit II copper A binding" evidence="13">
    <location>
        <begin position="92"/>
        <end position="234"/>
    </location>
</feature>
<comment type="similarity">
    <text evidence="2">Belongs to the cytochrome c oxidase subunit 2 family.</text>
</comment>
<dbReference type="GO" id="GO:0004129">
    <property type="term" value="F:cytochrome-c oxidase activity"/>
    <property type="evidence" value="ECO:0007669"/>
    <property type="project" value="UniProtKB-EC"/>
</dbReference>